<gene>
    <name evidence="3" type="ORF">EV420DRAFT_651731</name>
</gene>
<dbReference type="AlphaFoldDB" id="A0AA39NJT2"/>
<dbReference type="InterPro" id="IPR000219">
    <property type="entry name" value="DH_dom"/>
</dbReference>
<dbReference type="SUPFAM" id="SSF103657">
    <property type="entry name" value="BAR/IMD domain-like"/>
    <property type="match status" value="1"/>
</dbReference>
<dbReference type="GeneID" id="85366480"/>
<evidence type="ECO:0000313" key="3">
    <source>
        <dbReference type="EMBL" id="KAK0466849.1"/>
    </source>
</evidence>
<comment type="caution">
    <text evidence="3">The sequence shown here is derived from an EMBL/GenBank/DDBJ whole genome shotgun (WGS) entry which is preliminary data.</text>
</comment>
<dbReference type="PROSITE" id="PS50010">
    <property type="entry name" value="DH_2"/>
    <property type="match status" value="1"/>
</dbReference>
<evidence type="ECO:0000259" key="2">
    <source>
        <dbReference type="PROSITE" id="PS50010"/>
    </source>
</evidence>
<dbReference type="Proteomes" id="UP001175211">
    <property type="component" value="Unassembled WGS sequence"/>
</dbReference>
<dbReference type="GO" id="GO:0031991">
    <property type="term" value="P:regulation of actomyosin contractile ring contraction"/>
    <property type="evidence" value="ECO:0007669"/>
    <property type="project" value="TreeGrafter"/>
</dbReference>
<evidence type="ECO:0000256" key="1">
    <source>
        <dbReference type="SAM" id="MobiDB-lite"/>
    </source>
</evidence>
<dbReference type="SMART" id="SM00325">
    <property type="entry name" value="RhoGEF"/>
    <property type="match status" value="1"/>
</dbReference>
<dbReference type="GO" id="GO:0032955">
    <property type="term" value="P:regulation of division septum assembly"/>
    <property type="evidence" value="ECO:0007669"/>
    <property type="project" value="TreeGrafter"/>
</dbReference>
<dbReference type="Gene3D" id="1.20.1270.60">
    <property type="entry name" value="Arfaptin homology (AH) domain/BAR domain"/>
    <property type="match status" value="1"/>
</dbReference>
<dbReference type="GO" id="GO:0005085">
    <property type="term" value="F:guanyl-nucleotide exchange factor activity"/>
    <property type="evidence" value="ECO:0007669"/>
    <property type="project" value="InterPro"/>
</dbReference>
<dbReference type="PANTHER" id="PTHR22834:SF20">
    <property type="entry name" value="SH3 DOMAIN-CONTAINING PROTEIN"/>
    <property type="match status" value="1"/>
</dbReference>
<accession>A0AA39NJT2</accession>
<sequence length="672" mass="75140">MGSPTSSTAEHSSEPPRPTTKRQHALQELLASERAYASDLALVREVHMPLARGQDIELATSSSSSTMDSPPMTPEDARIIFSNIADLAMFANDFCDALQIALDEDNVGDLFLKTIPEMERPYKFYISRQDTASSHLQSLPVTPALTAYHAQTRTIAASLSHAWDLHSMLIKPVQRLLKYPLLLTTILEETPDDHPDKENIRLARDAVQEVAQRVNEERRRTEVVKDVLKRTNKDLLVRIKSISRRRPPPPDSDESLLISRLHTHILRIQSFANQLAQNTLDWSHSVVTATNHLRLFSLSFASVIGLTGEVQSDSFGAFMGLITNVLLPLAMTLSQHLTTNLMNPLTDLLNTLTNPLHLLNTLQNTLLPLHTHLIHMPLSQKNRPPPDLIKASNEYLALRAKLAEELPKYVNMAEKVLSGCIIRLARVQEAYWLDAGLAWRDLWDMLSVEGEDLQTGDTVRVWWERWEEVDAVLARFRIVERLRKTPTRRSSSAGSIPRVSSPIPLISSSSASIRSKTTTKSSTDYDYDIGYDYACAARVVESPQPLSPVSSQKIRRPGTPSSSSIKSRTSSRRKELPGMYAVQAVYPFSPPQEYTYESYPFLKIMGPGEAYEVLREAGHPKLHISKGLRLSMDEEEANAPDNLLLVRRVVSGGKGDGEVGWALASYVRPVSL</sequence>
<feature type="region of interest" description="Disordered" evidence="1">
    <location>
        <begin position="1"/>
        <end position="24"/>
    </location>
</feature>
<dbReference type="Pfam" id="PF00621">
    <property type="entry name" value="RhoGEF"/>
    <property type="match status" value="1"/>
</dbReference>
<name>A0AA39NJT2_ARMTA</name>
<dbReference type="Gene3D" id="1.20.900.10">
    <property type="entry name" value="Dbl homology (DH) domain"/>
    <property type="match status" value="1"/>
</dbReference>
<dbReference type="EMBL" id="JAUEPS010000003">
    <property type="protein sequence ID" value="KAK0466849.1"/>
    <property type="molecule type" value="Genomic_DNA"/>
</dbReference>
<organism evidence="3 4">
    <name type="scientific">Armillaria tabescens</name>
    <name type="common">Ringless honey mushroom</name>
    <name type="synonym">Agaricus tabescens</name>
    <dbReference type="NCBI Taxonomy" id="1929756"/>
    <lineage>
        <taxon>Eukaryota</taxon>
        <taxon>Fungi</taxon>
        <taxon>Dikarya</taxon>
        <taxon>Basidiomycota</taxon>
        <taxon>Agaricomycotina</taxon>
        <taxon>Agaricomycetes</taxon>
        <taxon>Agaricomycetidae</taxon>
        <taxon>Agaricales</taxon>
        <taxon>Marasmiineae</taxon>
        <taxon>Physalacriaceae</taxon>
        <taxon>Desarmillaria</taxon>
    </lineage>
</organism>
<feature type="domain" description="DH" evidence="2">
    <location>
        <begin position="21"/>
        <end position="217"/>
    </location>
</feature>
<dbReference type="RefSeq" id="XP_060337441.1">
    <property type="nucleotide sequence ID" value="XM_060482932.1"/>
</dbReference>
<protein>
    <submittedName>
        <fullName evidence="3">Dbl homology domain-containing protein</fullName>
    </submittedName>
</protein>
<dbReference type="InterPro" id="IPR035899">
    <property type="entry name" value="DBL_dom_sf"/>
</dbReference>
<dbReference type="InterPro" id="IPR051492">
    <property type="entry name" value="Dynamin-Rho_GEF"/>
</dbReference>
<dbReference type="PANTHER" id="PTHR22834">
    <property type="entry name" value="NUCLEAR FUSION PROTEIN FUS2"/>
    <property type="match status" value="1"/>
</dbReference>
<keyword evidence="4" id="KW-1185">Reference proteome</keyword>
<dbReference type="GO" id="GO:0005737">
    <property type="term" value="C:cytoplasm"/>
    <property type="evidence" value="ECO:0007669"/>
    <property type="project" value="TreeGrafter"/>
</dbReference>
<evidence type="ECO:0000313" key="4">
    <source>
        <dbReference type="Proteomes" id="UP001175211"/>
    </source>
</evidence>
<dbReference type="CDD" id="cd00160">
    <property type="entry name" value="RhoGEF"/>
    <property type="match status" value="1"/>
</dbReference>
<feature type="region of interest" description="Disordered" evidence="1">
    <location>
        <begin position="544"/>
        <end position="574"/>
    </location>
</feature>
<reference evidence="3" key="1">
    <citation type="submission" date="2023-06" db="EMBL/GenBank/DDBJ databases">
        <authorList>
            <consortium name="Lawrence Berkeley National Laboratory"/>
            <person name="Ahrendt S."/>
            <person name="Sahu N."/>
            <person name="Indic B."/>
            <person name="Wong-Bajracharya J."/>
            <person name="Merenyi Z."/>
            <person name="Ke H.-M."/>
            <person name="Monk M."/>
            <person name="Kocsube S."/>
            <person name="Drula E."/>
            <person name="Lipzen A."/>
            <person name="Balint B."/>
            <person name="Henrissat B."/>
            <person name="Andreopoulos B."/>
            <person name="Martin F.M."/>
            <person name="Harder C.B."/>
            <person name="Rigling D."/>
            <person name="Ford K.L."/>
            <person name="Foster G.D."/>
            <person name="Pangilinan J."/>
            <person name="Papanicolaou A."/>
            <person name="Barry K."/>
            <person name="LaButti K."/>
            <person name="Viragh M."/>
            <person name="Koriabine M."/>
            <person name="Yan M."/>
            <person name="Riley R."/>
            <person name="Champramary S."/>
            <person name="Plett K.L."/>
            <person name="Tsai I.J."/>
            <person name="Slot J."/>
            <person name="Sipos G."/>
            <person name="Plett J."/>
            <person name="Nagy L.G."/>
            <person name="Grigoriev I.V."/>
        </authorList>
    </citation>
    <scope>NUCLEOTIDE SEQUENCE</scope>
    <source>
        <strain evidence="3">CCBAS 213</strain>
    </source>
</reference>
<dbReference type="InterPro" id="IPR027267">
    <property type="entry name" value="AH/BAR_dom_sf"/>
</dbReference>
<proteinExistence type="predicted"/>
<dbReference type="SUPFAM" id="SSF48065">
    <property type="entry name" value="DBL homology domain (DH-domain)"/>
    <property type="match status" value="1"/>
</dbReference>
<feature type="compositionally biased region" description="Polar residues" evidence="1">
    <location>
        <begin position="1"/>
        <end position="10"/>
    </location>
</feature>